<evidence type="ECO:0000313" key="2">
    <source>
        <dbReference type="Proteomes" id="UP000271889"/>
    </source>
</evidence>
<gene>
    <name evidence="1" type="ORF">CGOC_LOCUS9147</name>
</gene>
<keyword evidence="2" id="KW-1185">Reference proteome</keyword>
<evidence type="ECO:0000313" key="1">
    <source>
        <dbReference type="EMBL" id="VDN21853.1"/>
    </source>
</evidence>
<dbReference type="Proteomes" id="UP000271889">
    <property type="component" value="Unassembled WGS sequence"/>
</dbReference>
<reference evidence="1 2" key="1">
    <citation type="submission" date="2018-11" db="EMBL/GenBank/DDBJ databases">
        <authorList>
            <consortium name="Pathogen Informatics"/>
        </authorList>
    </citation>
    <scope>NUCLEOTIDE SEQUENCE [LARGE SCALE GENOMIC DNA]</scope>
</reference>
<organism evidence="1 2">
    <name type="scientific">Cylicostephanus goldi</name>
    <name type="common">Nematode worm</name>
    <dbReference type="NCBI Taxonomy" id="71465"/>
    <lineage>
        <taxon>Eukaryota</taxon>
        <taxon>Metazoa</taxon>
        <taxon>Ecdysozoa</taxon>
        <taxon>Nematoda</taxon>
        <taxon>Chromadorea</taxon>
        <taxon>Rhabditida</taxon>
        <taxon>Rhabditina</taxon>
        <taxon>Rhabditomorpha</taxon>
        <taxon>Strongyloidea</taxon>
        <taxon>Strongylidae</taxon>
        <taxon>Cylicostephanus</taxon>
    </lineage>
</organism>
<sequence>MLTDMPSLEGWAKHRPVGIWILGVWRYILEVDEITQDSDSRELHVVLTAKKEACRILKAIRDFGLGADNTALLDLYVKLGRSHSKANPAFESFAHMKINEELVSREGKQWLPTSLTERRLWVARL</sequence>
<name>A0A3P7ME83_CYLGO</name>
<dbReference type="EMBL" id="UYRV01105999">
    <property type="protein sequence ID" value="VDN21853.1"/>
    <property type="molecule type" value="Genomic_DNA"/>
</dbReference>
<protein>
    <submittedName>
        <fullName evidence="1">Uncharacterized protein</fullName>
    </submittedName>
</protein>
<accession>A0A3P7ME83</accession>
<dbReference type="AlphaFoldDB" id="A0A3P7ME83"/>
<proteinExistence type="predicted"/>